<comment type="caution">
    <text evidence="6">The sequence shown here is derived from an EMBL/GenBank/DDBJ whole genome shotgun (WGS) entry which is preliminary data.</text>
</comment>
<sequence length="237" mass="26909">NETAAGMGSGITGKDDRSLSYYTPNYPANFKLRDEDATFLIRTTEYQRPWMRFVSTDWLRQTAFTDKTNDSRYHATFQTVYLNNGTSTPNGLLNQPLNPGDTAFVFSDTPVSAAYKASKNYRIFEPGEITRAIFPAMQKHFDPNRQDMNDASGRPFILAKLSETYLIAAEAAMKLGNNAKAHDYILVLRKRAAYPGHEQDIADATPATITIDYILDERARELCGEQHRWFDLKRTKT</sequence>
<comment type="subcellular location">
    <subcellularLocation>
        <location evidence="1">Cell outer membrane</location>
    </subcellularLocation>
</comment>
<evidence type="ECO:0000256" key="2">
    <source>
        <dbReference type="ARBA" id="ARBA00022729"/>
    </source>
</evidence>
<evidence type="ECO:0000313" key="6">
    <source>
        <dbReference type="EMBL" id="KAA6320503.1"/>
    </source>
</evidence>
<dbReference type="Pfam" id="PF07980">
    <property type="entry name" value="SusD_RagB"/>
    <property type="match status" value="1"/>
</dbReference>
<protein>
    <recommendedName>
        <fullName evidence="5">RagB/SusD domain-containing protein</fullName>
    </recommendedName>
</protein>
<reference evidence="6" key="1">
    <citation type="submission" date="2019-03" db="EMBL/GenBank/DDBJ databases">
        <title>Single cell metagenomics reveals metabolic interactions within the superorganism composed of flagellate Streblomastix strix and complex community of Bacteroidetes bacteria on its surface.</title>
        <authorList>
            <person name="Treitli S.C."/>
            <person name="Kolisko M."/>
            <person name="Husnik F."/>
            <person name="Keeling P."/>
            <person name="Hampl V."/>
        </authorList>
    </citation>
    <scope>NUCLEOTIDE SEQUENCE</scope>
    <source>
        <strain evidence="6">STM</strain>
    </source>
</reference>
<feature type="domain" description="RagB/SusD" evidence="5">
    <location>
        <begin position="62"/>
        <end position="234"/>
    </location>
</feature>
<keyword evidence="2" id="KW-0732">Signal</keyword>
<evidence type="ECO:0000256" key="1">
    <source>
        <dbReference type="ARBA" id="ARBA00004442"/>
    </source>
</evidence>
<name>A0A5J4QJ14_9ZZZZ</name>
<dbReference type="Gene3D" id="1.25.40.390">
    <property type="match status" value="1"/>
</dbReference>
<keyword evidence="4" id="KW-0998">Cell outer membrane</keyword>
<evidence type="ECO:0000256" key="4">
    <source>
        <dbReference type="ARBA" id="ARBA00023237"/>
    </source>
</evidence>
<dbReference type="SUPFAM" id="SSF48452">
    <property type="entry name" value="TPR-like"/>
    <property type="match status" value="1"/>
</dbReference>
<feature type="non-terminal residue" evidence="6">
    <location>
        <position position="1"/>
    </location>
</feature>
<gene>
    <name evidence="6" type="ORF">EZS27_029734</name>
</gene>
<dbReference type="InterPro" id="IPR011990">
    <property type="entry name" value="TPR-like_helical_dom_sf"/>
</dbReference>
<dbReference type="GO" id="GO:0009279">
    <property type="term" value="C:cell outer membrane"/>
    <property type="evidence" value="ECO:0007669"/>
    <property type="project" value="UniProtKB-SubCell"/>
</dbReference>
<keyword evidence="3" id="KW-0472">Membrane</keyword>
<dbReference type="InterPro" id="IPR012944">
    <property type="entry name" value="SusD_RagB_dom"/>
</dbReference>
<accession>A0A5J4QJ14</accession>
<dbReference type="EMBL" id="SNRY01003569">
    <property type="protein sequence ID" value="KAA6320503.1"/>
    <property type="molecule type" value="Genomic_DNA"/>
</dbReference>
<proteinExistence type="predicted"/>
<dbReference type="AlphaFoldDB" id="A0A5J4QJ14"/>
<evidence type="ECO:0000256" key="3">
    <source>
        <dbReference type="ARBA" id="ARBA00023136"/>
    </source>
</evidence>
<organism evidence="6">
    <name type="scientific">termite gut metagenome</name>
    <dbReference type="NCBI Taxonomy" id="433724"/>
    <lineage>
        <taxon>unclassified sequences</taxon>
        <taxon>metagenomes</taxon>
        <taxon>organismal metagenomes</taxon>
    </lineage>
</organism>
<evidence type="ECO:0000259" key="5">
    <source>
        <dbReference type="Pfam" id="PF07980"/>
    </source>
</evidence>